<reference evidence="2 3" key="1">
    <citation type="submission" date="2018-04" db="EMBL/GenBank/DDBJ databases">
        <title>Adhaeribacter sp. HMF7616 genome sequencing and assembly.</title>
        <authorList>
            <person name="Kang H."/>
            <person name="Kang J."/>
            <person name="Cha I."/>
            <person name="Kim H."/>
            <person name="Joh K."/>
        </authorList>
    </citation>
    <scope>NUCLEOTIDE SEQUENCE [LARGE SCALE GENOMIC DNA]</scope>
    <source>
        <strain evidence="2 3">HMF7616</strain>
    </source>
</reference>
<proteinExistence type="predicted"/>
<dbReference type="Proteomes" id="UP000253919">
    <property type="component" value="Unassembled WGS sequence"/>
</dbReference>
<keyword evidence="1" id="KW-0472">Membrane</keyword>
<evidence type="ECO:0000256" key="1">
    <source>
        <dbReference type="SAM" id="Phobius"/>
    </source>
</evidence>
<dbReference type="OrthoDB" id="853480at2"/>
<dbReference type="AlphaFoldDB" id="A0A369QDJ0"/>
<accession>A0A369QDJ0</accession>
<organism evidence="2 3">
    <name type="scientific">Adhaeribacter pallidiroseus</name>
    <dbReference type="NCBI Taxonomy" id="2072847"/>
    <lineage>
        <taxon>Bacteria</taxon>
        <taxon>Pseudomonadati</taxon>
        <taxon>Bacteroidota</taxon>
        <taxon>Cytophagia</taxon>
        <taxon>Cytophagales</taxon>
        <taxon>Hymenobacteraceae</taxon>
        <taxon>Adhaeribacter</taxon>
    </lineage>
</organism>
<keyword evidence="1" id="KW-1133">Transmembrane helix</keyword>
<dbReference type="RefSeq" id="WP_147275584.1">
    <property type="nucleotide sequence ID" value="NZ_QASA01000001.1"/>
</dbReference>
<sequence>MQNHDATCLFFSRPAAYILFLIASWLFTACTEPCEGVYSYKVYEPVYQSPAELLASIKAQPAKAIRKTGKIYAVDQYILVNELNQGIHVIDNSNPSNPQNISFISIPGNVDMAVRDKVLYADAATDLMVLDFKNPNAVSVLKHLEKVFQPNPVF</sequence>
<evidence type="ECO:0000313" key="3">
    <source>
        <dbReference type="Proteomes" id="UP000253919"/>
    </source>
</evidence>
<keyword evidence="1" id="KW-0812">Transmembrane</keyword>
<protein>
    <submittedName>
        <fullName evidence="2">Uncharacterized protein</fullName>
    </submittedName>
</protein>
<gene>
    <name evidence="2" type="ORF">AHMF7616_00205</name>
</gene>
<evidence type="ECO:0000313" key="2">
    <source>
        <dbReference type="EMBL" id="RDC61625.1"/>
    </source>
</evidence>
<name>A0A369QDJ0_9BACT</name>
<dbReference type="EMBL" id="QASA01000001">
    <property type="protein sequence ID" value="RDC61625.1"/>
    <property type="molecule type" value="Genomic_DNA"/>
</dbReference>
<comment type="caution">
    <text evidence="2">The sequence shown here is derived from an EMBL/GenBank/DDBJ whole genome shotgun (WGS) entry which is preliminary data.</text>
</comment>
<feature type="transmembrane region" description="Helical" evidence="1">
    <location>
        <begin position="7"/>
        <end position="27"/>
    </location>
</feature>
<keyword evidence="3" id="KW-1185">Reference proteome</keyword>